<evidence type="ECO:0000313" key="2">
    <source>
        <dbReference type="EMBL" id="KAK1320829.1"/>
    </source>
</evidence>
<evidence type="ECO:0000313" key="3">
    <source>
        <dbReference type="Proteomes" id="UP001180020"/>
    </source>
</evidence>
<keyword evidence="3" id="KW-1185">Reference proteome</keyword>
<dbReference type="PANTHER" id="PTHR33701">
    <property type="entry name" value="TRANSMEMBRANE PROTEIN"/>
    <property type="match status" value="1"/>
</dbReference>
<feature type="region of interest" description="Disordered" evidence="1">
    <location>
        <begin position="210"/>
        <end position="229"/>
    </location>
</feature>
<organism evidence="2 3">
    <name type="scientific">Acorus calamus</name>
    <name type="common">Sweet flag</name>
    <dbReference type="NCBI Taxonomy" id="4465"/>
    <lineage>
        <taxon>Eukaryota</taxon>
        <taxon>Viridiplantae</taxon>
        <taxon>Streptophyta</taxon>
        <taxon>Embryophyta</taxon>
        <taxon>Tracheophyta</taxon>
        <taxon>Spermatophyta</taxon>
        <taxon>Magnoliopsida</taxon>
        <taxon>Liliopsida</taxon>
        <taxon>Acoraceae</taxon>
        <taxon>Acorus</taxon>
    </lineage>
</organism>
<evidence type="ECO:0000256" key="1">
    <source>
        <dbReference type="SAM" id="MobiDB-lite"/>
    </source>
</evidence>
<reference evidence="2" key="2">
    <citation type="submission" date="2023-06" db="EMBL/GenBank/DDBJ databases">
        <authorList>
            <person name="Ma L."/>
            <person name="Liu K.-W."/>
            <person name="Li Z."/>
            <person name="Hsiao Y.-Y."/>
            <person name="Qi Y."/>
            <person name="Fu T."/>
            <person name="Tang G."/>
            <person name="Zhang D."/>
            <person name="Sun W.-H."/>
            <person name="Liu D.-K."/>
            <person name="Li Y."/>
            <person name="Chen G.-Z."/>
            <person name="Liu X.-D."/>
            <person name="Liao X.-Y."/>
            <person name="Jiang Y.-T."/>
            <person name="Yu X."/>
            <person name="Hao Y."/>
            <person name="Huang J."/>
            <person name="Zhao X.-W."/>
            <person name="Ke S."/>
            <person name="Chen Y.-Y."/>
            <person name="Wu W.-L."/>
            <person name="Hsu J.-L."/>
            <person name="Lin Y.-F."/>
            <person name="Huang M.-D."/>
            <person name="Li C.-Y."/>
            <person name="Huang L."/>
            <person name="Wang Z.-W."/>
            <person name="Zhao X."/>
            <person name="Zhong W.-Y."/>
            <person name="Peng D.-H."/>
            <person name="Ahmad S."/>
            <person name="Lan S."/>
            <person name="Zhang J.-S."/>
            <person name="Tsai W.-C."/>
            <person name="Van De Peer Y."/>
            <person name="Liu Z.-J."/>
        </authorList>
    </citation>
    <scope>NUCLEOTIDE SEQUENCE</scope>
    <source>
        <strain evidence="2">CP</strain>
        <tissue evidence="2">Leaves</tissue>
    </source>
</reference>
<dbReference type="Proteomes" id="UP001180020">
    <property type="component" value="Unassembled WGS sequence"/>
</dbReference>
<protein>
    <submittedName>
        <fullName evidence="2">Uncharacterized protein</fullName>
    </submittedName>
</protein>
<accession>A0AAV9F6F7</accession>
<proteinExistence type="predicted"/>
<dbReference type="EMBL" id="JAUJYO010000003">
    <property type="protein sequence ID" value="KAK1320829.1"/>
    <property type="molecule type" value="Genomic_DNA"/>
</dbReference>
<sequence>MEPSSAIRNLGDECNRSRRSDVLISGNMKVMETEGLRTVDCLRGRLLAERVASKAAKENAELLSKKLMELERHVVLEIELAKRAEKWLKFALRKLESLKLSDLSSRSSWSENEISGSSYSLRTGSGLQKQFDENRVLETVGPRSCDTDGLIEQRMQDISISDYAEDDNSTSSSAGSILQFPSPEGSWYSAHSQNDEYPCQDGRRCEEFGSDALRESSSGENDHEREREDIMNENKKLALVPVEASVKSAPEQSPIINSIQDVLVALMHAKERLQSLVERRVVG</sequence>
<comment type="caution">
    <text evidence="2">The sequence shown here is derived from an EMBL/GenBank/DDBJ whole genome shotgun (WGS) entry which is preliminary data.</text>
</comment>
<reference evidence="2" key="1">
    <citation type="journal article" date="2023" name="Nat. Commun.">
        <title>Diploid and tetraploid genomes of Acorus and the evolution of monocots.</title>
        <authorList>
            <person name="Ma L."/>
            <person name="Liu K.W."/>
            <person name="Li Z."/>
            <person name="Hsiao Y.Y."/>
            <person name="Qi Y."/>
            <person name="Fu T."/>
            <person name="Tang G.D."/>
            <person name="Zhang D."/>
            <person name="Sun W.H."/>
            <person name="Liu D.K."/>
            <person name="Li Y."/>
            <person name="Chen G.Z."/>
            <person name="Liu X.D."/>
            <person name="Liao X.Y."/>
            <person name="Jiang Y.T."/>
            <person name="Yu X."/>
            <person name="Hao Y."/>
            <person name="Huang J."/>
            <person name="Zhao X.W."/>
            <person name="Ke S."/>
            <person name="Chen Y.Y."/>
            <person name="Wu W.L."/>
            <person name="Hsu J.L."/>
            <person name="Lin Y.F."/>
            <person name="Huang M.D."/>
            <person name="Li C.Y."/>
            <person name="Huang L."/>
            <person name="Wang Z.W."/>
            <person name="Zhao X."/>
            <person name="Zhong W.Y."/>
            <person name="Peng D.H."/>
            <person name="Ahmad S."/>
            <person name="Lan S."/>
            <person name="Zhang J.S."/>
            <person name="Tsai W.C."/>
            <person name="Van de Peer Y."/>
            <person name="Liu Z.J."/>
        </authorList>
    </citation>
    <scope>NUCLEOTIDE SEQUENCE</scope>
    <source>
        <strain evidence="2">CP</strain>
    </source>
</reference>
<feature type="compositionally biased region" description="Basic and acidic residues" evidence="1">
    <location>
        <begin position="220"/>
        <end position="229"/>
    </location>
</feature>
<name>A0AAV9F6F7_ACOCL</name>
<dbReference type="AlphaFoldDB" id="A0AAV9F6F7"/>
<dbReference type="PANTHER" id="PTHR33701:SF2">
    <property type="entry name" value="TRANSMEMBRANE PROTEIN"/>
    <property type="match status" value="1"/>
</dbReference>
<gene>
    <name evidence="2" type="ORF">QJS10_CPA03g01357</name>
</gene>